<evidence type="ECO:0000256" key="8">
    <source>
        <dbReference type="ARBA" id="ARBA00022777"/>
    </source>
</evidence>
<evidence type="ECO:0000256" key="11">
    <source>
        <dbReference type="ARBA" id="ARBA00023136"/>
    </source>
</evidence>
<evidence type="ECO:0000256" key="12">
    <source>
        <dbReference type="ARBA" id="ARBA00039401"/>
    </source>
</evidence>
<keyword evidence="16" id="KW-1185">Reference proteome</keyword>
<gene>
    <name evidence="15" type="ORF">GCM10009737_16680</name>
</gene>
<evidence type="ECO:0000259" key="14">
    <source>
        <dbReference type="PROSITE" id="PS50109"/>
    </source>
</evidence>
<feature type="transmembrane region" description="Helical" evidence="13">
    <location>
        <begin position="206"/>
        <end position="223"/>
    </location>
</feature>
<evidence type="ECO:0000256" key="3">
    <source>
        <dbReference type="ARBA" id="ARBA00012438"/>
    </source>
</evidence>
<dbReference type="Gene3D" id="3.30.565.10">
    <property type="entry name" value="Histidine kinase-like ATPase, C-terminal domain"/>
    <property type="match status" value="1"/>
</dbReference>
<dbReference type="Pfam" id="PF02518">
    <property type="entry name" value="HATPase_c"/>
    <property type="match status" value="1"/>
</dbReference>
<evidence type="ECO:0000313" key="16">
    <source>
        <dbReference type="Proteomes" id="UP001501612"/>
    </source>
</evidence>
<dbReference type="InterPro" id="IPR007895">
    <property type="entry name" value="MASE1"/>
</dbReference>
<evidence type="ECO:0000256" key="10">
    <source>
        <dbReference type="ARBA" id="ARBA00023012"/>
    </source>
</evidence>
<dbReference type="InterPro" id="IPR003594">
    <property type="entry name" value="HATPase_dom"/>
</dbReference>
<dbReference type="EMBL" id="BAAAMY010000004">
    <property type="protein sequence ID" value="GAA1915910.1"/>
    <property type="molecule type" value="Genomic_DNA"/>
</dbReference>
<sequence length="695" mass="71780">MTAEGRQVSGARPGLLRLALVVLATALSSYATLLSFYGPEQVALAAPLAGVAVVVALTATPRSLPTDAVAVAATSLVTITLQVSDWRLGTVGAVTTSVQGAAVVLTYRLVGRWPGRGRTAMRSLGDVTVLGLAVAAAAVSSSALRWTGLGLIDVSDLANVELLLVRTVVWAFVGGALGALALAGLGARASSGVHVVRPRTAGPVEVLLGLLATATVLAFAFAGDEPLPVIFPLFLVVVWASLRLSALGAVAVTSLAGAFAVVCTVVGLGSFAQVDDARVAAILVQAFFLSMVVVALTLSLSVQDRDRSLTLLREATLEAQERSRERDLVLANLEEGVVLLGEDGTTLMRNEAAGRLLGDALPAVAGSGAGTVTVQDARGEPVADDLWSRAVADRGSGPRQQVLVLRPEHGDARTVEMRSVAADDSSGGVLVVVTLRDVTAQRRHTAELAAFAGVVAHDLARPLTVITGWAELLDSAAEDGEAVPGELTRRYTGRILGAASSMRTLLDDLLTLTLAPDRDLHPTEVDVSALCEAWTRGHVGLDAGVGTGRVLGAASTARVEVEDGIVARGDETLLRQLFENLLANAVKYVAPGTTPRVVVSRGPSSPDQLVVRVTDNGIGIPEAEASRVFDEFYRGRDGRDFQGTGIGLAICQRVVTRHGGSIRVTPGPDGTGSCFEVRLPTGTAGPQDADGADGP</sequence>
<evidence type="ECO:0000256" key="7">
    <source>
        <dbReference type="ARBA" id="ARBA00022692"/>
    </source>
</evidence>
<dbReference type="SUPFAM" id="SSF47384">
    <property type="entry name" value="Homodimeric domain of signal transducing histidine kinase"/>
    <property type="match status" value="1"/>
</dbReference>
<dbReference type="SUPFAM" id="SSF55874">
    <property type="entry name" value="ATPase domain of HSP90 chaperone/DNA topoisomerase II/histidine kinase"/>
    <property type="match status" value="1"/>
</dbReference>
<dbReference type="SUPFAM" id="SSF55785">
    <property type="entry name" value="PYP-like sensor domain (PAS domain)"/>
    <property type="match status" value="1"/>
</dbReference>
<feature type="transmembrane region" description="Helical" evidence="13">
    <location>
        <begin position="42"/>
        <end position="60"/>
    </location>
</feature>
<dbReference type="SMART" id="SM00388">
    <property type="entry name" value="HisKA"/>
    <property type="match status" value="1"/>
</dbReference>
<keyword evidence="10" id="KW-0902">Two-component regulatory system</keyword>
<accession>A0ABP5AK75</accession>
<comment type="caution">
    <text evidence="15">The sequence shown here is derived from an EMBL/GenBank/DDBJ whole genome shotgun (WGS) entry which is preliminary data.</text>
</comment>
<evidence type="ECO:0000256" key="4">
    <source>
        <dbReference type="ARBA" id="ARBA00022475"/>
    </source>
</evidence>
<dbReference type="InterPro" id="IPR036890">
    <property type="entry name" value="HATPase_C_sf"/>
</dbReference>
<evidence type="ECO:0000256" key="5">
    <source>
        <dbReference type="ARBA" id="ARBA00022553"/>
    </source>
</evidence>
<comment type="catalytic activity">
    <reaction evidence="1">
        <text>ATP + protein L-histidine = ADP + protein N-phospho-L-histidine.</text>
        <dbReference type="EC" id="2.7.13.3"/>
    </reaction>
</comment>
<evidence type="ECO:0000256" key="9">
    <source>
        <dbReference type="ARBA" id="ARBA00022989"/>
    </source>
</evidence>
<dbReference type="Gene3D" id="1.10.287.130">
    <property type="match status" value="1"/>
</dbReference>
<dbReference type="CDD" id="cd00075">
    <property type="entry name" value="HATPase"/>
    <property type="match status" value="1"/>
</dbReference>
<dbReference type="PANTHER" id="PTHR42878:SF13">
    <property type="entry name" value="HISTIDINE KINASE"/>
    <property type="match status" value="1"/>
</dbReference>
<feature type="domain" description="Histidine kinase" evidence="14">
    <location>
        <begin position="454"/>
        <end position="683"/>
    </location>
</feature>
<dbReference type="Proteomes" id="UP001501612">
    <property type="component" value="Unassembled WGS sequence"/>
</dbReference>
<dbReference type="InterPro" id="IPR005467">
    <property type="entry name" value="His_kinase_dom"/>
</dbReference>
<keyword evidence="8" id="KW-0418">Kinase</keyword>
<evidence type="ECO:0000313" key="15">
    <source>
        <dbReference type="EMBL" id="GAA1915910.1"/>
    </source>
</evidence>
<evidence type="ECO:0000256" key="1">
    <source>
        <dbReference type="ARBA" id="ARBA00000085"/>
    </source>
</evidence>
<evidence type="ECO:0000256" key="13">
    <source>
        <dbReference type="SAM" id="Phobius"/>
    </source>
</evidence>
<dbReference type="SMART" id="SM00387">
    <property type="entry name" value="HATPase_c"/>
    <property type="match status" value="1"/>
</dbReference>
<feature type="transmembrane region" description="Helical" evidence="13">
    <location>
        <begin position="123"/>
        <end position="143"/>
    </location>
</feature>
<proteinExistence type="predicted"/>
<evidence type="ECO:0000256" key="2">
    <source>
        <dbReference type="ARBA" id="ARBA00004651"/>
    </source>
</evidence>
<dbReference type="InterPro" id="IPR003661">
    <property type="entry name" value="HisK_dim/P_dom"/>
</dbReference>
<organism evidence="15 16">
    <name type="scientific">Nocardioides lentus</name>
    <dbReference type="NCBI Taxonomy" id="338077"/>
    <lineage>
        <taxon>Bacteria</taxon>
        <taxon>Bacillati</taxon>
        <taxon>Actinomycetota</taxon>
        <taxon>Actinomycetes</taxon>
        <taxon>Propionibacteriales</taxon>
        <taxon>Nocardioidaceae</taxon>
        <taxon>Nocardioides</taxon>
    </lineage>
</organism>
<dbReference type="EC" id="2.7.13.3" evidence="3"/>
<keyword evidence="9 13" id="KW-1133">Transmembrane helix</keyword>
<dbReference type="InterPro" id="IPR004358">
    <property type="entry name" value="Sig_transdc_His_kin-like_C"/>
</dbReference>
<feature type="transmembrane region" description="Helical" evidence="13">
    <location>
        <begin position="163"/>
        <end position="185"/>
    </location>
</feature>
<dbReference type="PROSITE" id="PS50109">
    <property type="entry name" value="HIS_KIN"/>
    <property type="match status" value="1"/>
</dbReference>
<dbReference type="InterPro" id="IPR035965">
    <property type="entry name" value="PAS-like_dom_sf"/>
</dbReference>
<reference evidence="16" key="1">
    <citation type="journal article" date="2019" name="Int. J. Syst. Evol. Microbiol.">
        <title>The Global Catalogue of Microorganisms (GCM) 10K type strain sequencing project: providing services to taxonomists for standard genome sequencing and annotation.</title>
        <authorList>
            <consortium name="The Broad Institute Genomics Platform"/>
            <consortium name="The Broad Institute Genome Sequencing Center for Infectious Disease"/>
            <person name="Wu L."/>
            <person name="Ma J."/>
        </authorList>
    </citation>
    <scope>NUCLEOTIDE SEQUENCE [LARGE SCALE GENOMIC DNA]</scope>
    <source>
        <strain evidence="16">JCM 14046</strain>
    </source>
</reference>
<keyword evidence="6" id="KW-0808">Transferase</keyword>
<feature type="transmembrane region" description="Helical" evidence="13">
    <location>
        <begin position="15"/>
        <end position="36"/>
    </location>
</feature>
<keyword evidence="7 13" id="KW-0812">Transmembrane</keyword>
<dbReference type="InterPro" id="IPR050351">
    <property type="entry name" value="BphY/WalK/GraS-like"/>
</dbReference>
<protein>
    <recommendedName>
        <fullName evidence="12">Sensor-like histidine kinase SenX3</fullName>
        <ecNumber evidence="3">2.7.13.3</ecNumber>
    </recommendedName>
</protein>
<name>A0ABP5AK75_9ACTN</name>
<dbReference type="CDD" id="cd00082">
    <property type="entry name" value="HisKA"/>
    <property type="match status" value="1"/>
</dbReference>
<keyword evidence="4" id="KW-1003">Cell membrane</keyword>
<comment type="subcellular location">
    <subcellularLocation>
        <location evidence="2">Cell membrane</location>
        <topology evidence="2">Multi-pass membrane protein</topology>
    </subcellularLocation>
</comment>
<keyword evidence="11 13" id="KW-0472">Membrane</keyword>
<evidence type="ECO:0000256" key="6">
    <source>
        <dbReference type="ARBA" id="ARBA00022679"/>
    </source>
</evidence>
<dbReference type="Gene3D" id="3.30.450.20">
    <property type="entry name" value="PAS domain"/>
    <property type="match status" value="1"/>
</dbReference>
<dbReference type="PANTHER" id="PTHR42878">
    <property type="entry name" value="TWO-COMPONENT HISTIDINE KINASE"/>
    <property type="match status" value="1"/>
</dbReference>
<dbReference type="PRINTS" id="PR00344">
    <property type="entry name" value="BCTRLSENSOR"/>
</dbReference>
<dbReference type="Pfam" id="PF05231">
    <property type="entry name" value="MASE1"/>
    <property type="match status" value="1"/>
</dbReference>
<keyword evidence="5" id="KW-0597">Phosphoprotein</keyword>
<feature type="transmembrane region" description="Helical" evidence="13">
    <location>
        <begin position="255"/>
        <end position="274"/>
    </location>
</feature>
<dbReference type="Pfam" id="PF00512">
    <property type="entry name" value="HisKA"/>
    <property type="match status" value="1"/>
</dbReference>
<feature type="transmembrane region" description="Helical" evidence="13">
    <location>
        <begin position="280"/>
        <end position="302"/>
    </location>
</feature>
<feature type="transmembrane region" description="Helical" evidence="13">
    <location>
        <begin position="90"/>
        <end position="111"/>
    </location>
</feature>
<dbReference type="InterPro" id="IPR036097">
    <property type="entry name" value="HisK_dim/P_sf"/>
</dbReference>